<proteinExistence type="predicted"/>
<evidence type="ECO:0000256" key="2">
    <source>
        <dbReference type="ARBA" id="ARBA00022475"/>
    </source>
</evidence>
<dbReference type="Gene3D" id="1.20.144.10">
    <property type="entry name" value="Phosphatidic acid phosphatase type 2/haloperoxidase"/>
    <property type="match status" value="2"/>
</dbReference>
<evidence type="ECO:0000256" key="4">
    <source>
        <dbReference type="ARBA" id="ARBA00022801"/>
    </source>
</evidence>
<keyword evidence="6 7" id="KW-0472">Membrane</keyword>
<evidence type="ECO:0000313" key="9">
    <source>
        <dbReference type="EMBL" id="MVA99289.1"/>
    </source>
</evidence>
<comment type="subcellular location">
    <subcellularLocation>
        <location evidence="1">Cell membrane</location>
        <topology evidence="1">Multi-pass membrane protein</topology>
    </subcellularLocation>
</comment>
<organism evidence="9 10">
    <name type="scientific">Nitratireductor arenosus</name>
    <dbReference type="NCBI Taxonomy" id="2682096"/>
    <lineage>
        <taxon>Bacteria</taxon>
        <taxon>Pseudomonadati</taxon>
        <taxon>Pseudomonadota</taxon>
        <taxon>Alphaproteobacteria</taxon>
        <taxon>Hyphomicrobiales</taxon>
        <taxon>Phyllobacteriaceae</taxon>
        <taxon>Nitratireductor</taxon>
    </lineage>
</organism>
<dbReference type="GO" id="GO:0005886">
    <property type="term" value="C:plasma membrane"/>
    <property type="evidence" value="ECO:0007669"/>
    <property type="project" value="UniProtKB-SubCell"/>
</dbReference>
<dbReference type="Proteomes" id="UP000463224">
    <property type="component" value="Unassembled WGS sequence"/>
</dbReference>
<evidence type="ECO:0000256" key="6">
    <source>
        <dbReference type="ARBA" id="ARBA00023136"/>
    </source>
</evidence>
<feature type="transmembrane region" description="Helical" evidence="7">
    <location>
        <begin position="189"/>
        <end position="209"/>
    </location>
</feature>
<dbReference type="AlphaFoldDB" id="A0A844QNW6"/>
<evidence type="ECO:0000256" key="7">
    <source>
        <dbReference type="SAM" id="Phobius"/>
    </source>
</evidence>
<dbReference type="PANTHER" id="PTHR14969">
    <property type="entry name" value="SPHINGOSINE-1-PHOSPHATE PHOSPHOHYDROLASE"/>
    <property type="match status" value="1"/>
</dbReference>
<feature type="transmembrane region" description="Helical" evidence="7">
    <location>
        <begin position="32"/>
        <end position="52"/>
    </location>
</feature>
<dbReference type="InterPro" id="IPR000326">
    <property type="entry name" value="PAP2/HPO"/>
</dbReference>
<comment type="caution">
    <text evidence="9">The sequence shown here is derived from an EMBL/GenBank/DDBJ whole genome shotgun (WGS) entry which is preliminary data.</text>
</comment>
<name>A0A844QNW6_9HYPH</name>
<feature type="domain" description="Phosphatidic acid phosphatase type 2/haloperoxidase" evidence="8">
    <location>
        <begin position="118"/>
        <end position="230"/>
    </location>
</feature>
<feature type="transmembrane region" description="Helical" evidence="7">
    <location>
        <begin position="81"/>
        <end position="98"/>
    </location>
</feature>
<evidence type="ECO:0000313" key="10">
    <source>
        <dbReference type="Proteomes" id="UP000463224"/>
    </source>
</evidence>
<dbReference type="RefSeq" id="WP_156714238.1">
    <property type="nucleotide sequence ID" value="NZ_WPHG01000004.1"/>
</dbReference>
<protein>
    <submittedName>
        <fullName evidence="9">Phosphatase PAP2 family protein</fullName>
    </submittedName>
</protein>
<feature type="transmembrane region" description="Helical" evidence="7">
    <location>
        <begin position="118"/>
        <end position="139"/>
    </location>
</feature>
<dbReference type="GO" id="GO:0016787">
    <property type="term" value="F:hydrolase activity"/>
    <property type="evidence" value="ECO:0007669"/>
    <property type="project" value="UniProtKB-KW"/>
</dbReference>
<sequence>MTRGVGAYWAYLREAHIRFWAPPLRRDGPPAWSNRMTLVALVGVYTIFLLHFQDSVLVDYVRSTSPVFVDLSTRFTDVAKSTVYLVAALAVFLLAGVVDWRRTERKWRPVWAKLSGQAGFVFLAIAVSGLLTNLAKLLVGRARPKFLETLGPGYFDPFAPGYDFASFPSGHAQVAGALTMVLLLWFPRAAVAILPLGLILASMRIGVAAHYPTDVVAGFLVGTLYTLFLARWLALRGIVFRLPPGCFWPRPRFRNAFRGALSRRGRTVSASRG</sequence>
<dbReference type="PANTHER" id="PTHR14969:SF62">
    <property type="entry name" value="DECAPRENYLPHOSPHORYL-5-PHOSPHORIBOSE PHOSPHATASE RV3807C-RELATED"/>
    <property type="match status" value="1"/>
</dbReference>
<keyword evidence="10" id="KW-1185">Reference proteome</keyword>
<keyword evidence="3 7" id="KW-0812">Transmembrane</keyword>
<dbReference type="Pfam" id="PF01569">
    <property type="entry name" value="PAP2"/>
    <property type="match status" value="1"/>
</dbReference>
<keyword evidence="5 7" id="KW-1133">Transmembrane helix</keyword>
<dbReference type="SUPFAM" id="SSF48317">
    <property type="entry name" value="Acid phosphatase/Vanadium-dependent haloperoxidase"/>
    <property type="match status" value="1"/>
</dbReference>
<keyword evidence="2" id="KW-1003">Cell membrane</keyword>
<feature type="transmembrane region" description="Helical" evidence="7">
    <location>
        <begin position="215"/>
        <end position="234"/>
    </location>
</feature>
<evidence type="ECO:0000256" key="5">
    <source>
        <dbReference type="ARBA" id="ARBA00022989"/>
    </source>
</evidence>
<keyword evidence="4" id="KW-0378">Hydrolase</keyword>
<reference evidence="9 10" key="1">
    <citation type="submission" date="2019-12" db="EMBL/GenBank/DDBJ databases">
        <title>Nitratireductor arenosus sp. nov., Isolated from sea sand, Jeju island, South Korea.</title>
        <authorList>
            <person name="Kim W."/>
        </authorList>
    </citation>
    <scope>NUCLEOTIDE SEQUENCE [LARGE SCALE GENOMIC DNA]</scope>
    <source>
        <strain evidence="9 10">CAU 1489</strain>
    </source>
</reference>
<dbReference type="InterPro" id="IPR036938">
    <property type="entry name" value="PAP2/HPO_sf"/>
</dbReference>
<dbReference type="EMBL" id="WPHG01000004">
    <property type="protein sequence ID" value="MVA99289.1"/>
    <property type="molecule type" value="Genomic_DNA"/>
</dbReference>
<accession>A0A844QNW6</accession>
<evidence type="ECO:0000256" key="1">
    <source>
        <dbReference type="ARBA" id="ARBA00004651"/>
    </source>
</evidence>
<gene>
    <name evidence="9" type="ORF">GN330_18745</name>
</gene>
<dbReference type="SMART" id="SM00014">
    <property type="entry name" value="acidPPc"/>
    <property type="match status" value="1"/>
</dbReference>
<evidence type="ECO:0000256" key="3">
    <source>
        <dbReference type="ARBA" id="ARBA00022692"/>
    </source>
</evidence>
<evidence type="ECO:0000259" key="8">
    <source>
        <dbReference type="SMART" id="SM00014"/>
    </source>
</evidence>